<evidence type="ECO:0000313" key="3">
    <source>
        <dbReference type="Proteomes" id="UP000823775"/>
    </source>
</evidence>
<reference evidence="2 3" key="1">
    <citation type="journal article" date="2021" name="BMC Genomics">
        <title>Datura genome reveals duplications of psychoactive alkaloid biosynthetic genes and high mutation rate following tissue culture.</title>
        <authorList>
            <person name="Rajewski A."/>
            <person name="Carter-House D."/>
            <person name="Stajich J."/>
            <person name="Litt A."/>
        </authorList>
    </citation>
    <scope>NUCLEOTIDE SEQUENCE [LARGE SCALE GENOMIC DNA]</scope>
    <source>
        <strain evidence="2">AR-01</strain>
    </source>
</reference>
<organism evidence="2 3">
    <name type="scientific">Datura stramonium</name>
    <name type="common">Jimsonweed</name>
    <name type="synonym">Common thornapple</name>
    <dbReference type="NCBI Taxonomy" id="4076"/>
    <lineage>
        <taxon>Eukaryota</taxon>
        <taxon>Viridiplantae</taxon>
        <taxon>Streptophyta</taxon>
        <taxon>Embryophyta</taxon>
        <taxon>Tracheophyta</taxon>
        <taxon>Spermatophyta</taxon>
        <taxon>Magnoliopsida</taxon>
        <taxon>eudicotyledons</taxon>
        <taxon>Gunneridae</taxon>
        <taxon>Pentapetalae</taxon>
        <taxon>asterids</taxon>
        <taxon>lamiids</taxon>
        <taxon>Solanales</taxon>
        <taxon>Solanaceae</taxon>
        <taxon>Solanoideae</taxon>
        <taxon>Datureae</taxon>
        <taxon>Datura</taxon>
    </lineage>
</organism>
<dbReference type="EMBL" id="JACEIK010000458">
    <property type="protein sequence ID" value="MCD7457480.1"/>
    <property type="molecule type" value="Genomic_DNA"/>
</dbReference>
<feature type="compositionally biased region" description="Acidic residues" evidence="1">
    <location>
        <begin position="42"/>
        <end position="55"/>
    </location>
</feature>
<evidence type="ECO:0000313" key="2">
    <source>
        <dbReference type="EMBL" id="MCD7457480.1"/>
    </source>
</evidence>
<accession>A0ABS8SF88</accession>
<dbReference type="Proteomes" id="UP000823775">
    <property type="component" value="Unassembled WGS sequence"/>
</dbReference>
<feature type="region of interest" description="Disordered" evidence="1">
    <location>
        <begin position="1"/>
        <end position="107"/>
    </location>
</feature>
<evidence type="ECO:0000256" key="1">
    <source>
        <dbReference type="SAM" id="MobiDB-lite"/>
    </source>
</evidence>
<feature type="compositionally biased region" description="Basic residues" evidence="1">
    <location>
        <begin position="74"/>
        <end position="89"/>
    </location>
</feature>
<sequence>MEKSRRKKERTRAMKWRTMLKNHDQKTVTKEGNGREKRGEVEQESEETQEEEHEDFAETHRWNKMEKEGLSPMKRIRSRHRKKNGRRTREKTAPTHKEGGSNGGKTP</sequence>
<feature type="compositionally biased region" description="Basic and acidic residues" evidence="1">
    <location>
        <begin position="90"/>
        <end position="99"/>
    </location>
</feature>
<protein>
    <submittedName>
        <fullName evidence="2">Uncharacterized protein</fullName>
    </submittedName>
</protein>
<gene>
    <name evidence="2" type="ORF">HAX54_035191</name>
</gene>
<feature type="compositionally biased region" description="Basic residues" evidence="1">
    <location>
        <begin position="1"/>
        <end position="20"/>
    </location>
</feature>
<feature type="compositionally biased region" description="Basic and acidic residues" evidence="1">
    <location>
        <begin position="56"/>
        <end position="69"/>
    </location>
</feature>
<keyword evidence="3" id="KW-1185">Reference proteome</keyword>
<feature type="compositionally biased region" description="Basic and acidic residues" evidence="1">
    <location>
        <begin position="21"/>
        <end position="41"/>
    </location>
</feature>
<proteinExistence type="predicted"/>
<name>A0ABS8SF88_DATST</name>
<comment type="caution">
    <text evidence="2">The sequence shown here is derived from an EMBL/GenBank/DDBJ whole genome shotgun (WGS) entry which is preliminary data.</text>
</comment>